<reference evidence="2" key="2">
    <citation type="journal article" date="2023" name="Science">
        <title>Genomic signatures of disease resistance in endangered staghorn corals.</title>
        <authorList>
            <person name="Vollmer S.V."/>
            <person name="Selwyn J.D."/>
            <person name="Despard B.A."/>
            <person name="Roesel C.L."/>
        </authorList>
    </citation>
    <scope>NUCLEOTIDE SEQUENCE</scope>
    <source>
        <strain evidence="2">K2</strain>
    </source>
</reference>
<evidence type="ECO:0000313" key="2">
    <source>
        <dbReference type="EMBL" id="KAK2569268.1"/>
    </source>
</evidence>
<organism evidence="2 3">
    <name type="scientific">Acropora cervicornis</name>
    <name type="common">Staghorn coral</name>
    <dbReference type="NCBI Taxonomy" id="6130"/>
    <lineage>
        <taxon>Eukaryota</taxon>
        <taxon>Metazoa</taxon>
        <taxon>Cnidaria</taxon>
        <taxon>Anthozoa</taxon>
        <taxon>Hexacorallia</taxon>
        <taxon>Scleractinia</taxon>
        <taxon>Astrocoeniina</taxon>
        <taxon>Acroporidae</taxon>
        <taxon>Acropora</taxon>
    </lineage>
</organism>
<comment type="caution">
    <text evidence="2">The sequence shown here is derived from an EMBL/GenBank/DDBJ whole genome shotgun (WGS) entry which is preliminary data.</text>
</comment>
<dbReference type="EMBL" id="JARQWQ010000010">
    <property type="protein sequence ID" value="KAK2569268.1"/>
    <property type="molecule type" value="Genomic_DNA"/>
</dbReference>
<protein>
    <submittedName>
        <fullName evidence="2">Uncharacterized protein</fullName>
    </submittedName>
</protein>
<evidence type="ECO:0000256" key="1">
    <source>
        <dbReference type="SAM" id="MobiDB-lite"/>
    </source>
</evidence>
<feature type="region of interest" description="Disordered" evidence="1">
    <location>
        <begin position="86"/>
        <end position="130"/>
    </location>
</feature>
<dbReference type="AlphaFoldDB" id="A0AAD9VCA6"/>
<evidence type="ECO:0000313" key="3">
    <source>
        <dbReference type="Proteomes" id="UP001249851"/>
    </source>
</evidence>
<dbReference type="Proteomes" id="UP001249851">
    <property type="component" value="Unassembled WGS sequence"/>
</dbReference>
<accession>A0AAD9VCA6</accession>
<proteinExistence type="predicted"/>
<reference evidence="2" key="1">
    <citation type="journal article" date="2023" name="G3 (Bethesda)">
        <title>Whole genome assembly and annotation of the endangered Caribbean coral Acropora cervicornis.</title>
        <authorList>
            <person name="Selwyn J.D."/>
            <person name="Vollmer S.V."/>
        </authorList>
    </citation>
    <scope>NUCLEOTIDE SEQUENCE</scope>
    <source>
        <strain evidence="2">K2</strain>
    </source>
</reference>
<name>A0AAD9VCA6_ACRCE</name>
<dbReference type="PANTHER" id="PTHR33845">
    <property type="entry name" value="C2H2-TYPE DOMAIN-CONTAINING PROTEIN"/>
    <property type="match status" value="1"/>
</dbReference>
<feature type="compositionally biased region" description="Low complexity" evidence="1">
    <location>
        <begin position="96"/>
        <end position="113"/>
    </location>
</feature>
<dbReference type="PANTHER" id="PTHR33845:SF1">
    <property type="entry name" value="C2H2-TYPE DOMAIN-CONTAINING PROTEIN"/>
    <property type="match status" value="1"/>
</dbReference>
<sequence>MSICPRHRDSFGIRWRCKKKFCAVPPSWAPHRARQLRGDRSITFIQSKLIFKMTSTLVPVGSPICRLCRGLLSSPNPMIPEIQIESAVSEESTGESSSKPAPKTTSSSPPGESTENETDDEIISRSDEARSDSLCEAMENVAIISDDTSLYVAKETGPSSSDLSEDSRDTANLFLRRAKLNEFLVASGKAVVAQPKKPWSQMLDARTKQVYIDKAKDAVVAALEVIIPDDAGVPNRLPQGFKAELSQGDFISCSKGKSVLSTIPEQIDIEEVEEDASGLLPCPVDGCVCTYQSFRNLERHLLVGKCKMIPEKHTLLDAAKLSYVKKVEEGTSAQPTLAPTTSEVSPEAPLVQGWALRGAKKTVRFNENQRQYLDDKFEIGEESGHKADSEIVSRDMRYVRTEKGQRRFTVDEFLSAQQIQGYVSRAAAELRHATAPQSGRESDESDIQAAQNEESHSLARTAVLDQCHPVHPIVYDNLNICTLYRTKRLAKLTVGQLRLICSHYNMEIETTSSKRKAPYISYLEDLVGACSCTRV</sequence>
<gene>
    <name evidence="2" type="ORF">P5673_006176</name>
</gene>
<keyword evidence="3" id="KW-1185">Reference proteome</keyword>